<sequence>MRSAVSPQANLLEKPFCAQCNIEISKYLLFSAIHNKKNSVNTNYCEKSVLKIFYSNIDGMRKISHQFGFLALVCYDICIIMKFMHFDLQNIYIYIYFF</sequence>
<organism evidence="2 3">
    <name type="scientific">Heterorhabditis bacteriophora</name>
    <name type="common">Entomopathogenic nematode worm</name>
    <dbReference type="NCBI Taxonomy" id="37862"/>
    <lineage>
        <taxon>Eukaryota</taxon>
        <taxon>Metazoa</taxon>
        <taxon>Ecdysozoa</taxon>
        <taxon>Nematoda</taxon>
        <taxon>Chromadorea</taxon>
        <taxon>Rhabditida</taxon>
        <taxon>Rhabditina</taxon>
        <taxon>Rhabditomorpha</taxon>
        <taxon>Strongyloidea</taxon>
        <taxon>Heterorhabditidae</taxon>
        <taxon>Heterorhabditis</taxon>
    </lineage>
</organism>
<evidence type="ECO:0000313" key="2">
    <source>
        <dbReference type="Proteomes" id="UP000095283"/>
    </source>
</evidence>
<feature type="transmembrane region" description="Helical" evidence="1">
    <location>
        <begin position="67"/>
        <end position="86"/>
    </location>
</feature>
<dbReference type="AlphaFoldDB" id="A0A1I7WHX5"/>
<name>A0A1I7WHX5_HETBA</name>
<keyword evidence="1" id="KW-0472">Membrane</keyword>
<keyword evidence="1" id="KW-1133">Transmembrane helix</keyword>
<dbReference type="WBParaSite" id="Hba_04612">
    <property type="protein sequence ID" value="Hba_04612"/>
    <property type="gene ID" value="Hba_04612"/>
</dbReference>
<keyword evidence="1" id="KW-0812">Transmembrane</keyword>
<protein>
    <submittedName>
        <fullName evidence="3">LITAF domain-containing protein</fullName>
    </submittedName>
</protein>
<proteinExistence type="predicted"/>
<accession>A0A1I7WHX5</accession>
<evidence type="ECO:0000256" key="1">
    <source>
        <dbReference type="SAM" id="Phobius"/>
    </source>
</evidence>
<keyword evidence="2" id="KW-1185">Reference proteome</keyword>
<reference evidence="3" key="1">
    <citation type="submission" date="2016-11" db="UniProtKB">
        <authorList>
            <consortium name="WormBaseParasite"/>
        </authorList>
    </citation>
    <scope>IDENTIFICATION</scope>
</reference>
<evidence type="ECO:0000313" key="3">
    <source>
        <dbReference type="WBParaSite" id="Hba_04612"/>
    </source>
</evidence>
<dbReference type="Proteomes" id="UP000095283">
    <property type="component" value="Unplaced"/>
</dbReference>